<reference evidence="1 2" key="1">
    <citation type="submission" date="2024-02" db="EMBL/GenBank/DDBJ databases">
        <title>Deinococcus xinjiangensis NBRC 107630.</title>
        <authorList>
            <person name="Ichikawa N."/>
            <person name="Katano-Makiyama Y."/>
            <person name="Hidaka K."/>
        </authorList>
    </citation>
    <scope>NUCLEOTIDE SEQUENCE [LARGE SCALE GENOMIC DNA]</scope>
    <source>
        <strain evidence="1 2">NBRC 107630</strain>
    </source>
</reference>
<protein>
    <submittedName>
        <fullName evidence="1">Uncharacterized protein</fullName>
    </submittedName>
</protein>
<accession>A0ABP9VGD3</accession>
<name>A0ABP9VGD3_9DEIO</name>
<evidence type="ECO:0000313" key="1">
    <source>
        <dbReference type="EMBL" id="GAA5503816.1"/>
    </source>
</evidence>
<dbReference type="EMBL" id="BAABRN010000068">
    <property type="protein sequence ID" value="GAA5503816.1"/>
    <property type="molecule type" value="Genomic_DNA"/>
</dbReference>
<dbReference type="Proteomes" id="UP001458946">
    <property type="component" value="Unassembled WGS sequence"/>
</dbReference>
<organism evidence="1 2">
    <name type="scientific">Deinococcus xinjiangensis</name>
    <dbReference type="NCBI Taxonomy" id="457454"/>
    <lineage>
        <taxon>Bacteria</taxon>
        <taxon>Thermotogati</taxon>
        <taxon>Deinococcota</taxon>
        <taxon>Deinococci</taxon>
        <taxon>Deinococcales</taxon>
        <taxon>Deinococcaceae</taxon>
        <taxon>Deinococcus</taxon>
    </lineage>
</organism>
<gene>
    <name evidence="1" type="ORF">Dxin01_03579</name>
</gene>
<comment type="caution">
    <text evidence="1">The sequence shown here is derived from an EMBL/GenBank/DDBJ whole genome shotgun (WGS) entry which is preliminary data.</text>
</comment>
<keyword evidence="2" id="KW-1185">Reference proteome</keyword>
<sequence length="225" mass="25705">MVPREFRVGAVTDAAFQWLRGNKIEPPSTGRLQRFVDSAERQYDQPLCQTIHDRLSAAQREALDKLLDAIPLPEDEAGEGELIPRGSVLQNLRTNSEKRGVESVEQQIEKVRLLRKIGLSHSLFADLSPHVLARYRERAATESPSHFRVQAAPVRLTLLAAFCVTRMTELTDSLVTHLIDMVHHINVRAERRVEKKFVKEFRKVNNKERLWEKLLEAVLAKVLSS</sequence>
<evidence type="ECO:0000313" key="2">
    <source>
        <dbReference type="Proteomes" id="UP001458946"/>
    </source>
</evidence>
<proteinExistence type="predicted"/>